<dbReference type="EMBL" id="AZEE01000027">
    <property type="protein sequence ID" value="KRK98804.1"/>
    <property type="molecule type" value="Genomic_DNA"/>
</dbReference>
<gene>
    <name evidence="1" type="ORF">FD04_GL000545</name>
</gene>
<dbReference type="OrthoDB" id="2248271at2"/>
<dbReference type="RefSeq" id="WP_054699050.1">
    <property type="nucleotide sequence ID" value="NZ_AZEE01000027.1"/>
</dbReference>
<sequence>MEIDVPENMAEVEKEVAKRQADGKQATIDDVIKETVLASFQAYLEYSEEGHYDSGKWDGDNIVVTDIMKTVIYTVEPQGESFTADFKRSPDAVFFYLQDAAEKVAGIR</sequence>
<evidence type="ECO:0000313" key="2">
    <source>
        <dbReference type="Proteomes" id="UP000051160"/>
    </source>
</evidence>
<accession>A0A0R1M053</accession>
<evidence type="ECO:0000313" key="1">
    <source>
        <dbReference type="EMBL" id="KRK98804.1"/>
    </source>
</evidence>
<reference evidence="1 2" key="1">
    <citation type="journal article" date="2015" name="Genome Announc.">
        <title>Expanding the biotechnology potential of lactobacilli through comparative genomics of 213 strains and associated genera.</title>
        <authorList>
            <person name="Sun Z."/>
            <person name="Harris H.M."/>
            <person name="McCann A."/>
            <person name="Guo C."/>
            <person name="Argimon S."/>
            <person name="Zhang W."/>
            <person name="Yang X."/>
            <person name="Jeffery I.B."/>
            <person name="Cooney J.C."/>
            <person name="Kagawa T.F."/>
            <person name="Liu W."/>
            <person name="Song Y."/>
            <person name="Salvetti E."/>
            <person name="Wrobel A."/>
            <person name="Rasinkangas P."/>
            <person name="Parkhill J."/>
            <person name="Rea M.C."/>
            <person name="O'Sullivan O."/>
            <person name="Ritari J."/>
            <person name="Douillard F.P."/>
            <person name="Paul Ross R."/>
            <person name="Yang R."/>
            <person name="Briner A.E."/>
            <person name="Felis G.E."/>
            <person name="de Vos W.M."/>
            <person name="Barrangou R."/>
            <person name="Klaenhammer T.R."/>
            <person name="Caufield P.W."/>
            <person name="Cui Y."/>
            <person name="Zhang H."/>
            <person name="O'Toole P.W."/>
        </authorList>
    </citation>
    <scope>NUCLEOTIDE SEQUENCE [LARGE SCALE GENOMIC DNA]</scope>
    <source>
        <strain evidence="1 2">DSM 19909</strain>
    </source>
</reference>
<dbReference type="AlphaFoldDB" id="A0A0R1M053"/>
<dbReference type="STRING" id="1423776.FD04_GL000545"/>
<dbReference type="PATRIC" id="fig|1423776.4.peg.549"/>
<dbReference type="Proteomes" id="UP000051160">
    <property type="component" value="Unassembled WGS sequence"/>
</dbReference>
<name>A0A0R1M053_9LACO</name>
<keyword evidence="2" id="KW-1185">Reference proteome</keyword>
<proteinExistence type="predicted"/>
<comment type="caution">
    <text evidence="1">The sequence shown here is derived from an EMBL/GenBank/DDBJ whole genome shotgun (WGS) entry which is preliminary data.</text>
</comment>
<protein>
    <submittedName>
        <fullName evidence="1">Uncharacterized protein</fullName>
    </submittedName>
</protein>
<organism evidence="1 2">
    <name type="scientific">Secundilactobacillus odoratitofui DSM 19909 = JCM 15043</name>
    <dbReference type="NCBI Taxonomy" id="1423776"/>
    <lineage>
        <taxon>Bacteria</taxon>
        <taxon>Bacillati</taxon>
        <taxon>Bacillota</taxon>
        <taxon>Bacilli</taxon>
        <taxon>Lactobacillales</taxon>
        <taxon>Lactobacillaceae</taxon>
        <taxon>Secundilactobacillus</taxon>
    </lineage>
</organism>